<evidence type="ECO:0000256" key="13">
    <source>
        <dbReference type="ARBA" id="ARBA00022989"/>
    </source>
</evidence>
<evidence type="ECO:0000313" key="21">
    <source>
        <dbReference type="Proteomes" id="UP000092460"/>
    </source>
</evidence>
<comment type="cofactor">
    <cofactor evidence="1">
        <name>Mg(2+)</name>
        <dbReference type="ChEBI" id="CHEBI:18420"/>
    </cofactor>
</comment>
<evidence type="ECO:0000256" key="6">
    <source>
        <dbReference type="ARBA" id="ARBA00017659"/>
    </source>
</evidence>
<dbReference type="PANTHER" id="PTHR10571">
    <property type="entry name" value="UDP-N-ACETYLGLUCOSAMINE--DOLICHYL-PHOSPHATE N-ACETYLGLUCOSAMINEPHOSPHOTRANSFERASE"/>
    <property type="match status" value="1"/>
</dbReference>
<feature type="transmembrane region" description="Helical" evidence="19">
    <location>
        <begin position="230"/>
        <end position="248"/>
    </location>
</feature>
<keyword evidence="11" id="KW-0256">Endoplasmic reticulum</keyword>
<feature type="transmembrane region" description="Helical" evidence="19">
    <location>
        <begin position="6"/>
        <end position="24"/>
    </location>
</feature>
<organism evidence="20 21">
    <name type="scientific">Glossina palpalis gambiensis</name>
    <dbReference type="NCBI Taxonomy" id="67801"/>
    <lineage>
        <taxon>Eukaryota</taxon>
        <taxon>Metazoa</taxon>
        <taxon>Ecdysozoa</taxon>
        <taxon>Arthropoda</taxon>
        <taxon>Hexapoda</taxon>
        <taxon>Insecta</taxon>
        <taxon>Pterygota</taxon>
        <taxon>Neoptera</taxon>
        <taxon>Endopterygota</taxon>
        <taxon>Diptera</taxon>
        <taxon>Brachycera</taxon>
        <taxon>Muscomorpha</taxon>
        <taxon>Hippoboscoidea</taxon>
        <taxon>Glossinidae</taxon>
        <taxon>Glossina</taxon>
    </lineage>
</organism>
<evidence type="ECO:0000256" key="5">
    <source>
        <dbReference type="ARBA" id="ARBA00013225"/>
    </source>
</evidence>
<feature type="transmembrane region" description="Helical" evidence="19">
    <location>
        <begin position="101"/>
        <end position="120"/>
    </location>
</feature>
<keyword evidence="21" id="KW-1185">Reference proteome</keyword>
<evidence type="ECO:0000256" key="11">
    <source>
        <dbReference type="ARBA" id="ARBA00022824"/>
    </source>
</evidence>
<proteinExistence type="inferred from homology"/>
<evidence type="ECO:0000256" key="19">
    <source>
        <dbReference type="SAM" id="Phobius"/>
    </source>
</evidence>
<comment type="subcellular location">
    <subcellularLocation>
        <location evidence="2">Endoplasmic reticulum membrane</location>
        <topology evidence="2">Multi-pass membrane protein</topology>
    </subcellularLocation>
</comment>
<dbReference type="STRING" id="67801.A0A1B0ASC2"/>
<protein>
    <recommendedName>
        <fullName evidence="6">UDP-N-acetylglucosamine--dolichyl-phosphate N-acetylglucosaminephosphotransferase</fullName>
        <ecNumber evidence="5">2.7.8.15</ecNumber>
    </recommendedName>
    <alternativeName>
        <fullName evidence="15">GlcNAc-1-P transferase</fullName>
    </alternativeName>
    <alternativeName>
        <fullName evidence="16">N-acetylglucosamine-1-phosphate transferase</fullName>
    </alternativeName>
</protein>
<dbReference type="UniPathway" id="UPA00378"/>
<keyword evidence="10" id="KW-0479">Metal-binding</keyword>
<dbReference type="GO" id="GO:0016757">
    <property type="term" value="F:glycosyltransferase activity"/>
    <property type="evidence" value="ECO:0007669"/>
    <property type="project" value="UniProtKB-KW"/>
</dbReference>
<keyword evidence="12" id="KW-0460">Magnesium</keyword>
<keyword evidence="13 19" id="KW-1133">Transmembrane helix</keyword>
<keyword evidence="14 19" id="KW-0472">Membrane</keyword>
<sequence>MIYNCLIINGLLSAGGYVIAVRLIPGFRQKFIDKNRVGKDLCKKNKKEIPESMGVLIGLVFLVVLFLFIPVPFTLGNYSPLLTLGEAIKTGSKTTFPHEKFVELLVALLSIAVMMLLGFIDDIFDLRWRYKLVLPSIAMIPLLMVYAVYYNLTTIIMPKFLRTFVGYSLDIGALYYIYMGMLAVFCTNAINILAGINGLEVGQSLIISASILLFNFIELSLGHQVDAHKFSIYLMLPFLAVSLALWKFNKYPSQVFVGDTFCYFAGMTFAVVGILGHFSKTLILFFLPQIINFLYSIPQLFKFIPCPRHRLPKYDSKSDLLHISTTDFDKNELNMLGRLMVTVLKSLKLITWQEKPDGKVTTNNFTLINFVLLVFGPVHEKILTQMLMGFQILCTVLALIIRYPLANYFYDT</sequence>
<comment type="similarity">
    <text evidence="4">Belongs to the glycosyltransferase 4 family.</text>
</comment>
<dbReference type="VEuPathDB" id="VectorBase:GPPI006798"/>
<evidence type="ECO:0000256" key="4">
    <source>
        <dbReference type="ARBA" id="ARBA00009317"/>
    </source>
</evidence>
<dbReference type="AlphaFoldDB" id="A0A1B0ASC2"/>
<keyword evidence="8" id="KW-0808">Transferase</keyword>
<evidence type="ECO:0000256" key="2">
    <source>
        <dbReference type="ARBA" id="ARBA00004477"/>
    </source>
</evidence>
<evidence type="ECO:0000256" key="10">
    <source>
        <dbReference type="ARBA" id="ARBA00022723"/>
    </source>
</evidence>
<name>A0A1B0ASC2_9MUSC</name>
<dbReference type="GO" id="GO:0046872">
    <property type="term" value="F:metal ion binding"/>
    <property type="evidence" value="ECO:0007669"/>
    <property type="project" value="UniProtKB-KW"/>
</dbReference>
<keyword evidence="9 19" id="KW-0812">Transmembrane</keyword>
<evidence type="ECO:0000256" key="16">
    <source>
        <dbReference type="ARBA" id="ARBA00033238"/>
    </source>
</evidence>
<dbReference type="EnsemblMetazoa" id="GPPI006798-RA">
    <property type="protein sequence ID" value="GPPI006798-PA"/>
    <property type="gene ID" value="GPPI006798"/>
</dbReference>
<evidence type="ECO:0000256" key="1">
    <source>
        <dbReference type="ARBA" id="ARBA00001946"/>
    </source>
</evidence>
<comment type="function">
    <text evidence="17">UDP-N-acetylglucosamine--dolichyl-phosphate N-acetylglucosaminephosphotransferase that operates in the biosynthetic pathway of dolichol-linked oligosaccharides, the glycan precursors employed in protein asparagine (N)-glycosylation. The assembly of dolichol-linked oligosaccharides begins on the cytosolic side of the endoplasmic reticulum membrane and finishes in its lumen. The sequential addition of sugars to dolichol pyrophosphate produces dolichol-linked oligosaccharides containing fourteen sugars, including two GlcNAcs, nine mannoses and three glucoses. Once assembled, the oligosaccharide is transferred from the lipid to nascent proteins by oligosaccharyltransferases. Catalyzes the initial step of dolichol-linked oligosaccharide biosynthesis, transfering GlcNAc-1-P from cytosolic UDP-GlcNAc onto the carrier lipid dolichyl phosphate (P-dolichol), yielding GlcNAc-P-P-dolichol embedded in the cytoplasmic leaflet of the endoplasmic reticulum membrane.</text>
</comment>
<dbReference type="CDD" id="cd06855">
    <property type="entry name" value="GT_GPT_euk"/>
    <property type="match status" value="1"/>
</dbReference>
<evidence type="ECO:0000256" key="15">
    <source>
        <dbReference type="ARBA" id="ARBA00029567"/>
    </source>
</evidence>
<reference evidence="20" key="2">
    <citation type="submission" date="2020-05" db="UniProtKB">
        <authorList>
            <consortium name="EnsemblMetazoa"/>
        </authorList>
    </citation>
    <scope>IDENTIFICATION</scope>
    <source>
        <strain evidence="20">IAEA</strain>
    </source>
</reference>
<feature type="transmembrane region" description="Helical" evidence="19">
    <location>
        <begin position="53"/>
        <end position="73"/>
    </location>
</feature>
<feature type="transmembrane region" description="Helical" evidence="19">
    <location>
        <begin position="386"/>
        <end position="405"/>
    </location>
</feature>
<dbReference type="InterPro" id="IPR033895">
    <property type="entry name" value="GPT"/>
</dbReference>
<dbReference type="EMBL" id="JXJN01002714">
    <property type="status" value="NOT_ANNOTATED_CDS"/>
    <property type="molecule type" value="Genomic_DNA"/>
</dbReference>
<feature type="transmembrane region" description="Helical" evidence="19">
    <location>
        <begin position="255"/>
        <end position="276"/>
    </location>
</feature>
<dbReference type="GO" id="GO:0003975">
    <property type="term" value="F:UDP-N-acetylglucosamine-dolichyl-phosphate N-acetylglucosaminephosphotransferase activity"/>
    <property type="evidence" value="ECO:0007669"/>
    <property type="project" value="UniProtKB-EC"/>
</dbReference>
<evidence type="ECO:0000256" key="3">
    <source>
        <dbReference type="ARBA" id="ARBA00004922"/>
    </source>
</evidence>
<dbReference type="GO" id="GO:0005789">
    <property type="term" value="C:endoplasmic reticulum membrane"/>
    <property type="evidence" value="ECO:0007669"/>
    <property type="project" value="UniProtKB-SubCell"/>
</dbReference>
<dbReference type="Proteomes" id="UP000092460">
    <property type="component" value="Unassembled WGS sequence"/>
</dbReference>
<accession>A0A1B0ASC2</accession>
<reference evidence="21" key="1">
    <citation type="submission" date="2015-01" db="EMBL/GenBank/DDBJ databases">
        <authorList>
            <person name="Aksoy S."/>
            <person name="Warren W."/>
            <person name="Wilson R.K."/>
        </authorList>
    </citation>
    <scope>NUCLEOTIDE SEQUENCE [LARGE SCALE GENOMIC DNA]</scope>
    <source>
        <strain evidence="21">IAEA</strain>
    </source>
</reference>
<evidence type="ECO:0000256" key="18">
    <source>
        <dbReference type="ARBA" id="ARBA00045078"/>
    </source>
</evidence>
<evidence type="ECO:0000256" key="9">
    <source>
        <dbReference type="ARBA" id="ARBA00022692"/>
    </source>
</evidence>
<comment type="pathway">
    <text evidence="3">Protein modification; protein glycosylation.</text>
</comment>
<evidence type="ECO:0000256" key="7">
    <source>
        <dbReference type="ARBA" id="ARBA00022676"/>
    </source>
</evidence>
<dbReference type="PANTHER" id="PTHR10571:SF0">
    <property type="entry name" value="UDP-N-ACETYLGLUCOSAMINE--DOLICHYL-PHOSPHATE N-ACETYLGLUCOSAMINEPHOSPHOTRANSFERASE"/>
    <property type="match status" value="1"/>
</dbReference>
<feature type="transmembrane region" description="Helical" evidence="19">
    <location>
        <begin position="282"/>
        <end position="301"/>
    </location>
</feature>
<evidence type="ECO:0000256" key="12">
    <source>
        <dbReference type="ARBA" id="ARBA00022842"/>
    </source>
</evidence>
<evidence type="ECO:0000256" key="17">
    <source>
        <dbReference type="ARBA" id="ARBA00044717"/>
    </source>
</evidence>
<dbReference type="GO" id="GO:0006488">
    <property type="term" value="P:dolichol-linked oligosaccharide biosynthetic process"/>
    <property type="evidence" value="ECO:0007669"/>
    <property type="project" value="InterPro"/>
</dbReference>
<dbReference type="Pfam" id="PF00953">
    <property type="entry name" value="Glycos_transf_4"/>
    <property type="match status" value="1"/>
</dbReference>
<feature type="transmembrane region" description="Helical" evidence="19">
    <location>
        <begin position="132"/>
        <end position="152"/>
    </location>
</feature>
<evidence type="ECO:0000313" key="20">
    <source>
        <dbReference type="EnsemblMetazoa" id="GPPI006798-PA"/>
    </source>
</evidence>
<evidence type="ECO:0000256" key="8">
    <source>
        <dbReference type="ARBA" id="ARBA00022679"/>
    </source>
</evidence>
<dbReference type="InterPro" id="IPR000715">
    <property type="entry name" value="Glycosyl_transferase_4"/>
</dbReference>
<dbReference type="EC" id="2.7.8.15" evidence="5"/>
<feature type="transmembrane region" description="Helical" evidence="19">
    <location>
        <begin position="172"/>
        <end position="193"/>
    </location>
</feature>
<keyword evidence="7" id="KW-0328">Glycosyltransferase</keyword>
<comment type="catalytic activity">
    <reaction evidence="18">
        <text>a di-trans,poly-cis-dolichyl phosphate + UDP-N-acetyl-alpha-D-glucosamine = an N-acetyl-alpha-D-glucosaminyl-diphospho-di-trans,poly-cis-dolichol + UMP</text>
        <dbReference type="Rhea" id="RHEA:13289"/>
        <dbReference type="Rhea" id="RHEA-COMP:19498"/>
        <dbReference type="Rhea" id="RHEA-COMP:19507"/>
        <dbReference type="ChEBI" id="CHEBI:57683"/>
        <dbReference type="ChEBI" id="CHEBI:57705"/>
        <dbReference type="ChEBI" id="CHEBI:57865"/>
        <dbReference type="ChEBI" id="CHEBI:58427"/>
        <dbReference type="EC" id="2.7.8.15"/>
    </reaction>
    <physiologicalReaction direction="left-to-right" evidence="18">
        <dbReference type="Rhea" id="RHEA:13290"/>
    </physiologicalReaction>
</comment>
<evidence type="ECO:0000256" key="14">
    <source>
        <dbReference type="ARBA" id="ARBA00023136"/>
    </source>
</evidence>